<accession>A0A381PPW7</accession>
<feature type="domain" description="GGDEF" evidence="1">
    <location>
        <begin position="33"/>
        <end position="157"/>
    </location>
</feature>
<dbReference type="PANTHER" id="PTHR45138">
    <property type="entry name" value="REGULATORY COMPONENTS OF SENSORY TRANSDUCTION SYSTEM"/>
    <property type="match status" value="1"/>
</dbReference>
<dbReference type="SUPFAM" id="SSF55073">
    <property type="entry name" value="Nucleotide cyclase"/>
    <property type="match status" value="1"/>
</dbReference>
<protein>
    <recommendedName>
        <fullName evidence="1">GGDEF domain-containing protein</fullName>
    </recommendedName>
</protein>
<sequence length="161" mass="17157">MDSITDTITGLPDARVLTVMLDRKVALARRTLKPVSVVFFEIDDYESFAPYLREHATRVTSRVITNTLRESDTVCGMGGGVLVALLDDTSESGAVWAANRIRQASAEAPSRDVVSLSAGVACYPSHAMDGEDLMEAARSACVNALSHGPGRIQVSEGTDSV</sequence>
<dbReference type="CDD" id="cd01949">
    <property type="entry name" value="GGDEF"/>
    <property type="match status" value="1"/>
</dbReference>
<dbReference type="AlphaFoldDB" id="A0A381PPW7"/>
<name>A0A381PPW7_9ZZZZ</name>
<gene>
    <name evidence="2" type="ORF">METZ01_LOCUS21508</name>
</gene>
<dbReference type="InterPro" id="IPR029787">
    <property type="entry name" value="Nucleotide_cyclase"/>
</dbReference>
<dbReference type="GO" id="GO:0052621">
    <property type="term" value="F:diguanylate cyclase activity"/>
    <property type="evidence" value="ECO:0007669"/>
    <property type="project" value="TreeGrafter"/>
</dbReference>
<dbReference type="InterPro" id="IPR050469">
    <property type="entry name" value="Diguanylate_Cyclase"/>
</dbReference>
<dbReference type="InterPro" id="IPR043128">
    <property type="entry name" value="Rev_trsase/Diguanyl_cyclase"/>
</dbReference>
<reference evidence="2" key="1">
    <citation type="submission" date="2018-05" db="EMBL/GenBank/DDBJ databases">
        <authorList>
            <person name="Lanie J.A."/>
            <person name="Ng W.-L."/>
            <person name="Kazmierczak K.M."/>
            <person name="Andrzejewski T.M."/>
            <person name="Davidsen T.M."/>
            <person name="Wayne K.J."/>
            <person name="Tettelin H."/>
            <person name="Glass J.I."/>
            <person name="Rusch D."/>
            <person name="Podicherti R."/>
            <person name="Tsui H.-C.T."/>
            <person name="Winkler M.E."/>
        </authorList>
    </citation>
    <scope>NUCLEOTIDE SEQUENCE</scope>
</reference>
<proteinExistence type="predicted"/>
<dbReference type="PANTHER" id="PTHR45138:SF9">
    <property type="entry name" value="DIGUANYLATE CYCLASE DGCM-RELATED"/>
    <property type="match status" value="1"/>
</dbReference>
<dbReference type="InterPro" id="IPR000160">
    <property type="entry name" value="GGDEF_dom"/>
</dbReference>
<evidence type="ECO:0000259" key="1">
    <source>
        <dbReference type="PROSITE" id="PS50887"/>
    </source>
</evidence>
<dbReference type="PROSITE" id="PS50887">
    <property type="entry name" value="GGDEF"/>
    <property type="match status" value="1"/>
</dbReference>
<dbReference type="Pfam" id="PF00990">
    <property type="entry name" value="GGDEF"/>
    <property type="match status" value="1"/>
</dbReference>
<dbReference type="Gene3D" id="3.30.70.270">
    <property type="match status" value="1"/>
</dbReference>
<evidence type="ECO:0000313" key="2">
    <source>
        <dbReference type="EMBL" id="SUZ68654.1"/>
    </source>
</evidence>
<dbReference type="SMART" id="SM00267">
    <property type="entry name" value="GGDEF"/>
    <property type="match status" value="1"/>
</dbReference>
<dbReference type="EMBL" id="UINC01001039">
    <property type="protein sequence ID" value="SUZ68654.1"/>
    <property type="molecule type" value="Genomic_DNA"/>
</dbReference>
<dbReference type="NCBIfam" id="TIGR00254">
    <property type="entry name" value="GGDEF"/>
    <property type="match status" value="1"/>
</dbReference>
<organism evidence="2">
    <name type="scientific">marine metagenome</name>
    <dbReference type="NCBI Taxonomy" id="408172"/>
    <lineage>
        <taxon>unclassified sequences</taxon>
        <taxon>metagenomes</taxon>
        <taxon>ecological metagenomes</taxon>
    </lineage>
</organism>